<evidence type="ECO:0000313" key="4">
    <source>
        <dbReference type="Proteomes" id="UP000179807"/>
    </source>
</evidence>
<reference evidence="3" key="1">
    <citation type="submission" date="2016-10" db="EMBL/GenBank/DDBJ databases">
        <authorList>
            <person name="Benchimol M."/>
            <person name="Almeida L.G."/>
            <person name="Vasconcelos A.T."/>
            <person name="Perreira-Neves A."/>
            <person name="Rosa I.A."/>
            <person name="Tasca T."/>
            <person name="Bogo M.R."/>
            <person name="de Souza W."/>
        </authorList>
    </citation>
    <scope>NUCLEOTIDE SEQUENCE [LARGE SCALE GENOMIC DNA]</scope>
    <source>
        <strain evidence="3">K</strain>
    </source>
</reference>
<evidence type="ECO:0000313" key="3">
    <source>
        <dbReference type="EMBL" id="OHT08815.1"/>
    </source>
</evidence>
<comment type="caution">
    <text evidence="3">The sequence shown here is derived from an EMBL/GenBank/DDBJ whole genome shotgun (WGS) entry which is preliminary data.</text>
</comment>
<proteinExistence type="inferred from homology"/>
<accession>A0A1J4KBN0</accession>
<evidence type="ECO:0000256" key="1">
    <source>
        <dbReference type="PROSITE-ProRule" id="PRU00812"/>
    </source>
</evidence>
<keyword evidence="4" id="KW-1185">Reference proteome</keyword>
<sequence>MEELELLGAFCEPVVSDDVLRNPLITAEFYKDLLVERNSNDLCAWCKCPNPIRCNDLSECPIFCTTNCQFYSQQFLASLIPPSQKKAAIGPIVEKFAEQRPPKPLKAFKADDIEGHRVRVGPYRDNLNEIEKWFGEFTVAPLKGLTQDQETVFELVNKTLRPFSVTLNRTADNLFLFGNMEIGNVKALTEADEKIKQAFSIALFEMITGTDISPLLKHNNISSVLYDDMFGIVSQGADDDL</sequence>
<dbReference type="GeneID" id="94837334"/>
<dbReference type="EMBL" id="MLAK01000657">
    <property type="protein sequence ID" value="OHT08815.1"/>
    <property type="molecule type" value="Genomic_DNA"/>
</dbReference>
<dbReference type="Proteomes" id="UP000179807">
    <property type="component" value="Unassembled WGS sequence"/>
</dbReference>
<dbReference type="VEuPathDB" id="TrichDB:TRFO_22573"/>
<dbReference type="InterPro" id="IPR007308">
    <property type="entry name" value="Rtr1/RPAP2_dom"/>
</dbReference>
<comment type="similarity">
    <text evidence="1">Belongs to the RPAP2 family.</text>
</comment>
<dbReference type="PROSITE" id="PS51479">
    <property type="entry name" value="ZF_RTR1"/>
    <property type="match status" value="1"/>
</dbReference>
<dbReference type="RefSeq" id="XP_068361951.1">
    <property type="nucleotide sequence ID" value="XM_068502630.1"/>
</dbReference>
<feature type="domain" description="RTR1-type" evidence="2">
    <location>
        <begin position="20"/>
        <end position="101"/>
    </location>
</feature>
<dbReference type="AlphaFoldDB" id="A0A1J4KBN0"/>
<dbReference type="OrthoDB" id="10261417at2759"/>
<protein>
    <recommendedName>
        <fullName evidence="2">RTR1-type domain-containing protein</fullName>
    </recommendedName>
</protein>
<organism evidence="3 4">
    <name type="scientific">Tritrichomonas foetus</name>
    <dbReference type="NCBI Taxonomy" id="1144522"/>
    <lineage>
        <taxon>Eukaryota</taxon>
        <taxon>Metamonada</taxon>
        <taxon>Parabasalia</taxon>
        <taxon>Tritrichomonadida</taxon>
        <taxon>Tritrichomonadidae</taxon>
        <taxon>Tritrichomonas</taxon>
    </lineage>
</organism>
<gene>
    <name evidence="3" type="ORF">TRFO_22573</name>
</gene>
<name>A0A1J4KBN0_9EUKA</name>
<evidence type="ECO:0000259" key="2">
    <source>
        <dbReference type="PROSITE" id="PS51479"/>
    </source>
</evidence>